<feature type="binding site" evidence="13">
    <location>
        <position position="107"/>
    </location>
    <ligand>
        <name>substrate</name>
    </ligand>
</feature>
<evidence type="ECO:0000256" key="5">
    <source>
        <dbReference type="ARBA" id="ARBA00012213"/>
    </source>
</evidence>
<dbReference type="InterPro" id="IPR005493">
    <property type="entry name" value="RraA/RraA-like"/>
</dbReference>
<comment type="subunit">
    <text evidence="4">Homotrimer.</text>
</comment>
<dbReference type="InterPro" id="IPR036704">
    <property type="entry name" value="RraA/RraA-like_sf"/>
</dbReference>
<accession>A0A7G6WYN2</accession>
<dbReference type="EC" id="4.1.3.17" evidence="5"/>
<comment type="function">
    <text evidence="8">Catalyzes the aldol cleavage of 4-hydroxy-4-methyl-2-oxoglutarate (HMG) into 2 molecules of pyruvate. Also contains a secondary oxaloacetate (OAA) decarboxylase activity due to the common pyruvate enolate transition state formed following C-C bond cleavage in the retro-aldol and decarboxylation reactions.</text>
</comment>
<proteinExistence type="inferred from homology"/>
<feature type="binding site" evidence="13">
    <location>
        <position position="108"/>
    </location>
    <ligand>
        <name>Mg(2+)</name>
        <dbReference type="ChEBI" id="CHEBI:18420"/>
    </ligand>
</feature>
<dbReference type="AlphaFoldDB" id="A0A7G6WYN2"/>
<dbReference type="Gene3D" id="3.50.30.40">
    <property type="entry name" value="Ribonuclease E inhibitor RraA/RraA-like"/>
    <property type="match status" value="1"/>
</dbReference>
<dbReference type="CDD" id="cd16841">
    <property type="entry name" value="RraA_family"/>
    <property type="match status" value="1"/>
</dbReference>
<comment type="similarity">
    <text evidence="3">Belongs to the class II aldolase/RraA-like family.</text>
</comment>
<evidence type="ECO:0000256" key="1">
    <source>
        <dbReference type="ARBA" id="ARBA00001342"/>
    </source>
</evidence>
<organism evidence="14 15">
    <name type="scientific">Kribbella qitaiheensis</name>
    <dbReference type="NCBI Taxonomy" id="1544730"/>
    <lineage>
        <taxon>Bacteria</taxon>
        <taxon>Bacillati</taxon>
        <taxon>Actinomycetota</taxon>
        <taxon>Actinomycetes</taxon>
        <taxon>Propionibacteriales</taxon>
        <taxon>Kribbellaceae</taxon>
        <taxon>Kribbella</taxon>
    </lineage>
</organism>
<sequence>MEQAELQKRFAELTCAHVADACLRLQLPVRTVSLTAVFPARIAGRVLPVQHVGSVDLFLEAFGSAEPGDVLVVDNGARRDEACAGDLVAAEAKSAGVSGLVLWGLHRDTVDIKAIGLPVYSLGAMPTGPLRLDPAPTDALQQATVGEWTVTSDDVVLGDEDGIVFIPADRVDELFSLAESIRDTERRQSELIKAGTPLREQVRFDAYLAARAERPGLTFREHLRGVGGAIEE</sequence>
<dbReference type="RefSeq" id="WP_185448378.1">
    <property type="nucleotide sequence ID" value="NZ_CP043661.1"/>
</dbReference>
<dbReference type="Pfam" id="PF03737">
    <property type="entry name" value="RraA-like"/>
    <property type="match status" value="1"/>
</dbReference>
<evidence type="ECO:0000256" key="3">
    <source>
        <dbReference type="ARBA" id="ARBA00008621"/>
    </source>
</evidence>
<dbReference type="GO" id="GO:0008948">
    <property type="term" value="F:oxaloacetate decarboxylase activity"/>
    <property type="evidence" value="ECO:0007669"/>
    <property type="project" value="UniProtKB-EC"/>
</dbReference>
<name>A0A7G6WYN2_9ACTN</name>
<dbReference type="GO" id="GO:0046872">
    <property type="term" value="F:metal ion binding"/>
    <property type="evidence" value="ECO:0007669"/>
    <property type="project" value="UniProtKB-KW"/>
</dbReference>
<evidence type="ECO:0000256" key="2">
    <source>
        <dbReference type="ARBA" id="ARBA00001968"/>
    </source>
</evidence>
<evidence type="ECO:0000256" key="9">
    <source>
        <dbReference type="ARBA" id="ARBA00029596"/>
    </source>
</evidence>
<comment type="catalytic activity">
    <reaction evidence="1">
        <text>4-hydroxy-4-methyl-2-oxoglutarate = 2 pyruvate</text>
        <dbReference type="Rhea" id="RHEA:22748"/>
        <dbReference type="ChEBI" id="CHEBI:15361"/>
        <dbReference type="ChEBI" id="CHEBI:58276"/>
        <dbReference type="EC" id="4.1.3.17"/>
    </reaction>
</comment>
<evidence type="ECO:0000256" key="12">
    <source>
        <dbReference type="ARBA" id="ARBA00047973"/>
    </source>
</evidence>
<evidence type="ECO:0000256" key="13">
    <source>
        <dbReference type="PIRSR" id="PIRSR605493-1"/>
    </source>
</evidence>
<comment type="cofactor">
    <cofactor evidence="2">
        <name>a divalent metal cation</name>
        <dbReference type="ChEBI" id="CHEBI:60240"/>
    </cofactor>
</comment>
<protein>
    <recommendedName>
        <fullName evidence="7">Putative 4-hydroxy-4-methyl-2-oxoglutarate aldolase</fullName>
        <ecNumber evidence="6">4.1.1.112</ecNumber>
        <ecNumber evidence="5">4.1.3.17</ecNumber>
    </recommendedName>
    <alternativeName>
        <fullName evidence="11">Oxaloacetate decarboxylase</fullName>
    </alternativeName>
    <alternativeName>
        <fullName evidence="9">Regulator of ribonuclease activity homolog</fullName>
    </alternativeName>
    <alternativeName>
        <fullName evidence="10">RraA-like protein</fullName>
    </alternativeName>
</protein>
<keyword evidence="13" id="KW-0479">Metal-binding</keyword>
<keyword evidence="15" id="KW-1185">Reference proteome</keyword>
<dbReference type="EMBL" id="CP043661">
    <property type="protein sequence ID" value="QNE19097.1"/>
    <property type="molecule type" value="Genomic_DNA"/>
</dbReference>
<reference evidence="15" key="1">
    <citation type="submission" date="2019-09" db="EMBL/GenBank/DDBJ databases">
        <title>Antimicrobial potential of Antarctic Bacteria.</title>
        <authorList>
            <person name="Benaud N."/>
            <person name="Edwards R.J."/>
            <person name="Ferrari B.C."/>
        </authorList>
    </citation>
    <scope>NUCLEOTIDE SEQUENCE [LARGE SCALE GENOMIC DNA]</scope>
    <source>
        <strain evidence="15">SPB151</strain>
    </source>
</reference>
<comment type="catalytic activity">
    <reaction evidence="12">
        <text>oxaloacetate + H(+) = pyruvate + CO2</text>
        <dbReference type="Rhea" id="RHEA:15641"/>
        <dbReference type="ChEBI" id="CHEBI:15361"/>
        <dbReference type="ChEBI" id="CHEBI:15378"/>
        <dbReference type="ChEBI" id="CHEBI:16452"/>
        <dbReference type="ChEBI" id="CHEBI:16526"/>
        <dbReference type="EC" id="4.1.1.112"/>
    </reaction>
</comment>
<gene>
    <name evidence="14" type="ORF">F1D05_15715</name>
</gene>
<dbReference type="SUPFAM" id="SSF89562">
    <property type="entry name" value="RraA-like"/>
    <property type="match status" value="1"/>
</dbReference>
<evidence type="ECO:0000313" key="14">
    <source>
        <dbReference type="EMBL" id="QNE19097.1"/>
    </source>
</evidence>
<dbReference type="GO" id="GO:0047443">
    <property type="term" value="F:4-hydroxy-4-methyl-2-oxoglutarate aldolase activity"/>
    <property type="evidence" value="ECO:0007669"/>
    <property type="project" value="UniProtKB-EC"/>
</dbReference>
<dbReference type="Proteomes" id="UP000515563">
    <property type="component" value="Chromosome"/>
</dbReference>
<reference evidence="14 15" key="2">
    <citation type="journal article" date="2020" name="Microbiol. Resour. Announc.">
        <title>Antarctic desert soil bacteria exhibit high novel natural product potential, evaluated through long-read genome sequencing and comparative genomics.</title>
        <authorList>
            <person name="Benaud N."/>
            <person name="Edwards R.J."/>
            <person name="Amos T.G."/>
            <person name="D'Agostino P.M."/>
            <person name="Gutierrez-Chavez C."/>
            <person name="Montgomery K."/>
            <person name="Nicetic I."/>
            <person name="Ferrari B.C."/>
        </authorList>
    </citation>
    <scope>NUCLEOTIDE SEQUENCE [LARGE SCALE GENOMIC DNA]</scope>
    <source>
        <strain evidence="14 15">SPB151</strain>
    </source>
</reference>
<evidence type="ECO:0000256" key="6">
    <source>
        <dbReference type="ARBA" id="ARBA00012947"/>
    </source>
</evidence>
<dbReference type="PANTHER" id="PTHR33254">
    <property type="entry name" value="4-HYDROXY-4-METHYL-2-OXOGLUTARATE ALDOLASE 3-RELATED"/>
    <property type="match status" value="1"/>
</dbReference>
<comment type="cofactor">
    <cofactor evidence="13">
        <name>Mg(2+)</name>
        <dbReference type="ChEBI" id="CHEBI:18420"/>
    </cofactor>
</comment>
<dbReference type="EC" id="4.1.1.112" evidence="6"/>
<dbReference type="PANTHER" id="PTHR33254:SF4">
    <property type="entry name" value="4-HYDROXY-4-METHYL-2-OXOGLUTARATE ALDOLASE 3-RELATED"/>
    <property type="match status" value="1"/>
</dbReference>
<evidence type="ECO:0000256" key="4">
    <source>
        <dbReference type="ARBA" id="ARBA00011233"/>
    </source>
</evidence>
<evidence type="ECO:0000256" key="10">
    <source>
        <dbReference type="ARBA" id="ARBA00030169"/>
    </source>
</evidence>
<evidence type="ECO:0000313" key="15">
    <source>
        <dbReference type="Proteomes" id="UP000515563"/>
    </source>
</evidence>
<feature type="binding site" evidence="13">
    <location>
        <begin position="85"/>
        <end position="88"/>
    </location>
    <ligand>
        <name>substrate</name>
    </ligand>
</feature>
<dbReference type="KEGG" id="kqi:F1D05_15715"/>
<evidence type="ECO:0000256" key="7">
    <source>
        <dbReference type="ARBA" id="ARBA00016549"/>
    </source>
</evidence>
<evidence type="ECO:0000256" key="8">
    <source>
        <dbReference type="ARBA" id="ARBA00025046"/>
    </source>
</evidence>
<evidence type="ECO:0000256" key="11">
    <source>
        <dbReference type="ARBA" id="ARBA00032305"/>
    </source>
</evidence>
<keyword evidence="13" id="KW-0460">Magnesium</keyword>